<organism evidence="1">
    <name type="scientific">Mytilinidion resinicola</name>
    <dbReference type="NCBI Taxonomy" id="574789"/>
    <lineage>
        <taxon>Eukaryota</taxon>
        <taxon>Fungi</taxon>
        <taxon>Dikarya</taxon>
        <taxon>Ascomycota</taxon>
        <taxon>Pezizomycotina</taxon>
        <taxon>Dothideomycetes</taxon>
        <taxon>Pleosporomycetidae</taxon>
        <taxon>Mytilinidiales</taxon>
        <taxon>Mytilinidiaceae</taxon>
        <taxon>Mytilinidion</taxon>
    </lineage>
</organism>
<protein>
    <recommendedName>
        <fullName evidence="4">Heterokaryon incompatibility domain-containing protein</fullName>
    </recommendedName>
</protein>
<evidence type="ECO:0000313" key="2">
    <source>
        <dbReference type="Proteomes" id="UP000504636"/>
    </source>
</evidence>
<dbReference type="OrthoDB" id="3553147at2759"/>
<dbReference type="InterPro" id="IPR052895">
    <property type="entry name" value="HetReg/Transcr_Mod"/>
</dbReference>
<reference evidence="3" key="3">
    <citation type="submission" date="2025-04" db="UniProtKB">
        <authorList>
            <consortium name="RefSeq"/>
        </authorList>
    </citation>
    <scope>IDENTIFICATION</scope>
    <source>
        <strain evidence="3">CBS 304.34</strain>
    </source>
</reference>
<dbReference type="Pfam" id="PF26639">
    <property type="entry name" value="Het-6_barrel"/>
    <property type="match status" value="1"/>
</dbReference>
<reference evidence="3" key="2">
    <citation type="submission" date="2020-04" db="EMBL/GenBank/DDBJ databases">
        <authorList>
            <consortium name="NCBI Genome Project"/>
        </authorList>
    </citation>
    <scope>NUCLEOTIDE SEQUENCE</scope>
    <source>
        <strain evidence="3">CBS 304.34</strain>
    </source>
</reference>
<evidence type="ECO:0000313" key="1">
    <source>
        <dbReference type="EMBL" id="KAF2810803.1"/>
    </source>
</evidence>
<dbReference type="RefSeq" id="XP_033577767.1">
    <property type="nucleotide sequence ID" value="XM_033727317.1"/>
</dbReference>
<accession>A0A6A6YQJ4</accession>
<dbReference type="GeneID" id="54468210"/>
<proteinExistence type="predicted"/>
<evidence type="ECO:0008006" key="4">
    <source>
        <dbReference type="Google" id="ProtNLM"/>
    </source>
</evidence>
<dbReference type="EMBL" id="MU003699">
    <property type="protein sequence ID" value="KAF2810803.1"/>
    <property type="molecule type" value="Genomic_DNA"/>
</dbReference>
<dbReference type="AlphaFoldDB" id="A0A6A6YQJ4"/>
<dbReference type="PANTHER" id="PTHR24148">
    <property type="entry name" value="ANKYRIN REPEAT DOMAIN-CONTAINING PROTEIN 39 HOMOLOG-RELATED"/>
    <property type="match status" value="1"/>
</dbReference>
<evidence type="ECO:0000313" key="3">
    <source>
        <dbReference type="RefSeq" id="XP_033577767.1"/>
    </source>
</evidence>
<dbReference type="PANTHER" id="PTHR24148:SF64">
    <property type="entry name" value="HETEROKARYON INCOMPATIBILITY DOMAIN-CONTAINING PROTEIN"/>
    <property type="match status" value="1"/>
</dbReference>
<reference evidence="1 3" key="1">
    <citation type="journal article" date="2020" name="Stud. Mycol.">
        <title>101 Dothideomycetes genomes: a test case for predicting lifestyles and emergence of pathogens.</title>
        <authorList>
            <person name="Haridas S."/>
            <person name="Albert R."/>
            <person name="Binder M."/>
            <person name="Bloem J."/>
            <person name="Labutti K."/>
            <person name="Salamov A."/>
            <person name="Andreopoulos B."/>
            <person name="Baker S."/>
            <person name="Barry K."/>
            <person name="Bills G."/>
            <person name="Bluhm B."/>
            <person name="Cannon C."/>
            <person name="Castanera R."/>
            <person name="Culley D."/>
            <person name="Daum C."/>
            <person name="Ezra D."/>
            <person name="Gonzalez J."/>
            <person name="Henrissat B."/>
            <person name="Kuo A."/>
            <person name="Liang C."/>
            <person name="Lipzen A."/>
            <person name="Lutzoni F."/>
            <person name="Magnuson J."/>
            <person name="Mondo S."/>
            <person name="Nolan M."/>
            <person name="Ohm R."/>
            <person name="Pangilinan J."/>
            <person name="Park H.-J."/>
            <person name="Ramirez L."/>
            <person name="Alfaro M."/>
            <person name="Sun H."/>
            <person name="Tritt A."/>
            <person name="Yoshinaga Y."/>
            <person name="Zwiers L.-H."/>
            <person name="Turgeon B."/>
            <person name="Goodwin S."/>
            <person name="Spatafora J."/>
            <person name="Crous P."/>
            <person name="Grigoriev I."/>
        </authorList>
    </citation>
    <scope>NUCLEOTIDE SEQUENCE</scope>
    <source>
        <strain evidence="1 3">CBS 304.34</strain>
    </source>
</reference>
<keyword evidence="2" id="KW-1185">Reference proteome</keyword>
<gene>
    <name evidence="1 3" type="ORF">BDZ99DRAFT_561246</name>
</gene>
<dbReference type="Proteomes" id="UP000504636">
    <property type="component" value="Unplaced"/>
</dbReference>
<name>A0A6A6YQJ4_9PEZI</name>
<sequence length="282" mass="31490">MSYKDIYTKVTKRFMDQGYIDILAYCQHPTGSECVPSWVPDWRSTICSPPIWKPVSNDPAFRTSGSSRLLQKVSHGVSDLLTLRGVRVDTVKEFGSVFGDTERRKRLQPKGTLQYLAEVRSFMAQSPRFNPGSEDIQTSRIAVADFSGYVKDLKTRAISSYAGFRHVLDGDTGHDGYLQNLDDSTKEVGSNRDYILNASKSFAALRLLRSVRPFISTSRYVGLAPVYVQAGDVICIILSGNVPYVLRKCGKAYILISKAYMHGIMYGEHMAGSPDVEDFTLK</sequence>